<accession>M2XTV0</accession>
<dbReference type="PATRIC" id="fig|1278076.4.peg.5023"/>
<organism evidence="1 2">
    <name type="scientific">Rhodococcus ruber BKS 20-38</name>
    <dbReference type="NCBI Taxonomy" id="1278076"/>
    <lineage>
        <taxon>Bacteria</taxon>
        <taxon>Bacillati</taxon>
        <taxon>Actinomycetota</taxon>
        <taxon>Actinomycetes</taxon>
        <taxon>Mycobacteriales</taxon>
        <taxon>Nocardiaceae</taxon>
        <taxon>Rhodococcus</taxon>
    </lineage>
</organism>
<proteinExistence type="predicted"/>
<name>M2XTV0_9NOCA</name>
<gene>
    <name evidence="1" type="ORF">G352_24492</name>
</gene>
<keyword evidence="2" id="KW-1185">Reference proteome</keyword>
<dbReference type="Proteomes" id="UP000011731">
    <property type="component" value="Unassembled WGS sequence"/>
</dbReference>
<reference evidence="1 2" key="1">
    <citation type="journal article" date="2013" name="Genome Announc.">
        <title>Draft Genome Sequence of Rhodococcus ruber Strain BKS 20-38.</title>
        <authorList>
            <person name="Bala M."/>
            <person name="Kumar S."/>
            <person name="Raghava G.P."/>
            <person name="Mayilraj S."/>
        </authorList>
    </citation>
    <scope>NUCLEOTIDE SEQUENCE [LARGE SCALE GENOMIC DNA]</scope>
    <source>
        <strain evidence="1 2">BKS 20-38</strain>
    </source>
</reference>
<evidence type="ECO:0000313" key="1">
    <source>
        <dbReference type="EMBL" id="EME52595.1"/>
    </source>
</evidence>
<dbReference type="RefSeq" id="WP_003938958.1">
    <property type="nucleotide sequence ID" value="NZ_AOEX01000097.1"/>
</dbReference>
<sequence length="40" mass="4520">MTWDVDLEHIEDSLSELDQDTYEQVVAAIELLAERGSQLG</sequence>
<comment type="caution">
    <text evidence="1">The sequence shown here is derived from an EMBL/GenBank/DDBJ whole genome shotgun (WGS) entry which is preliminary data.</text>
</comment>
<dbReference type="AlphaFoldDB" id="M2XTV0"/>
<evidence type="ECO:0000313" key="2">
    <source>
        <dbReference type="Proteomes" id="UP000011731"/>
    </source>
</evidence>
<protein>
    <submittedName>
        <fullName evidence="1">Uncharacterized protein</fullName>
    </submittedName>
</protein>
<dbReference type="EMBL" id="AOEX01000097">
    <property type="protein sequence ID" value="EME52595.1"/>
    <property type="molecule type" value="Genomic_DNA"/>
</dbReference>